<evidence type="ECO:0000313" key="1">
    <source>
        <dbReference type="EMBL" id="REG01368.1"/>
    </source>
</evidence>
<dbReference type="InterPro" id="IPR040701">
    <property type="entry name" value="Bact_RF_family2"/>
</dbReference>
<reference evidence="1 2" key="1">
    <citation type="submission" date="2018-08" db="EMBL/GenBank/DDBJ databases">
        <title>Sequencing the genomes of 1000 actinobacteria strains.</title>
        <authorList>
            <person name="Klenk H.-P."/>
        </authorList>
    </citation>
    <scope>NUCLEOTIDE SEQUENCE [LARGE SCALE GENOMIC DNA]</scope>
    <source>
        <strain evidence="1 2">DSM 44099</strain>
    </source>
</reference>
<evidence type="ECO:0008006" key="3">
    <source>
        <dbReference type="Google" id="ProtNLM"/>
    </source>
</evidence>
<proteinExistence type="predicted"/>
<evidence type="ECO:0000313" key="2">
    <source>
        <dbReference type="Proteomes" id="UP000256913"/>
    </source>
</evidence>
<dbReference type="AlphaFoldDB" id="A0A3D9ZW20"/>
<dbReference type="EMBL" id="QUMQ01000001">
    <property type="protein sequence ID" value="REG01368.1"/>
    <property type="molecule type" value="Genomic_DNA"/>
</dbReference>
<gene>
    <name evidence="1" type="ORF">DFJ67_7451</name>
</gene>
<dbReference type="OrthoDB" id="5179393at2"/>
<comment type="caution">
    <text evidence="1">The sequence shown here is derived from an EMBL/GenBank/DDBJ whole genome shotgun (WGS) entry which is preliminary data.</text>
</comment>
<protein>
    <recommendedName>
        <fullName evidence="3">Peptide subunit release factor 1 (ERF1)</fullName>
    </recommendedName>
</protein>
<keyword evidence="2" id="KW-1185">Reference proteome</keyword>
<organism evidence="1 2">
    <name type="scientific">Asanoa ferruginea</name>
    <dbReference type="NCBI Taxonomy" id="53367"/>
    <lineage>
        <taxon>Bacteria</taxon>
        <taxon>Bacillati</taxon>
        <taxon>Actinomycetota</taxon>
        <taxon>Actinomycetes</taxon>
        <taxon>Micromonosporales</taxon>
        <taxon>Micromonosporaceae</taxon>
        <taxon>Asanoa</taxon>
    </lineage>
</organism>
<dbReference type="RefSeq" id="WP_116073578.1">
    <property type="nucleotide sequence ID" value="NZ_BONB01000012.1"/>
</dbReference>
<dbReference type="Proteomes" id="UP000256913">
    <property type="component" value="Unassembled WGS sequence"/>
</dbReference>
<sequence length="378" mass="40559">MDLHYLHPIYAQPGPWASVYLDASRNDESGDREVALRWRALASQLEALGADQPTIDVTGEALLNYPNQVGRYGLAAFARAGRVALVEPMNAPPPADEARYSELPHAMPLVALRGEDIPYVRVVADRAGADLEGLAVATAPRLREIDRTVRGSEPFPLHKAHSGGQGRVGDTASIDDNWQRNAGDVAAATAELAEAVGAEVVVVGGDVRTVPMFVAKLPKRWQQRVVRTDAGSRAPGADEEALDDVTIQAIADLADQHTQQAIDRYQTQRGENVSTTGLPDVVSALQRRQVETVLLVNDLSSTDTLFVGLDDPSLVAVDADTLRSEGVEDPLRVRADQALLRAIEGTDAALVLVGPDEVPLEHGIGAVMRWANQPPTPE</sequence>
<accession>A0A3D9ZW20</accession>
<name>A0A3D9ZW20_9ACTN</name>
<dbReference type="Pfam" id="PF18844">
    <property type="entry name" value="baeRF_family2"/>
    <property type="match status" value="1"/>
</dbReference>